<dbReference type="EMBL" id="BDIP01004743">
    <property type="protein sequence ID" value="GIQ89153.1"/>
    <property type="molecule type" value="Genomic_DNA"/>
</dbReference>
<protein>
    <submittedName>
        <fullName evidence="2">Origin recognition complex, subunit 5</fullName>
    </submittedName>
</protein>
<name>A0A9K3D8D9_9EUKA</name>
<comment type="caution">
    <text evidence="2">The sequence shown here is derived from an EMBL/GenBank/DDBJ whole genome shotgun (WGS) entry which is preliminary data.</text>
</comment>
<gene>
    <name evidence="2" type="ORF">KIPB_011559</name>
</gene>
<dbReference type="AlphaFoldDB" id="A0A9K3D8D9"/>
<evidence type="ECO:0000313" key="3">
    <source>
        <dbReference type="Proteomes" id="UP000265618"/>
    </source>
</evidence>
<dbReference type="Proteomes" id="UP000265618">
    <property type="component" value="Unassembled WGS sequence"/>
</dbReference>
<feature type="region of interest" description="Disordered" evidence="1">
    <location>
        <begin position="180"/>
        <end position="203"/>
    </location>
</feature>
<evidence type="ECO:0000256" key="1">
    <source>
        <dbReference type="SAM" id="MobiDB-lite"/>
    </source>
</evidence>
<organism evidence="2 3">
    <name type="scientific">Kipferlia bialata</name>
    <dbReference type="NCBI Taxonomy" id="797122"/>
    <lineage>
        <taxon>Eukaryota</taxon>
        <taxon>Metamonada</taxon>
        <taxon>Carpediemonas-like organisms</taxon>
        <taxon>Kipferlia</taxon>
    </lineage>
</organism>
<accession>A0A9K3D8D9</accession>
<keyword evidence="3" id="KW-1185">Reference proteome</keyword>
<evidence type="ECO:0000313" key="2">
    <source>
        <dbReference type="EMBL" id="GIQ89153.1"/>
    </source>
</evidence>
<reference evidence="2 3" key="1">
    <citation type="journal article" date="2018" name="PLoS ONE">
        <title>The draft genome of Kipferlia bialata reveals reductive genome evolution in fornicate parasites.</title>
        <authorList>
            <person name="Tanifuji G."/>
            <person name="Takabayashi S."/>
            <person name="Kume K."/>
            <person name="Takagi M."/>
            <person name="Nakayama T."/>
            <person name="Kamikawa R."/>
            <person name="Inagaki Y."/>
            <person name="Hashimoto T."/>
        </authorList>
    </citation>
    <scope>NUCLEOTIDE SEQUENCE [LARGE SCALE GENOMIC DNA]</scope>
    <source>
        <strain evidence="2">NY0173</strain>
    </source>
</reference>
<sequence length="283" mass="30431">MARDGLMQEVTTFHAACRRPPAVLMCSQLPPSLLPTPLPCSVIPLSLPVPDDAHVKAISQAISADTPSRMHFAMLPDSRVISHTNQGGASIQDRREREKGIALSLPRVLSLPTPEADTPVQSTSLKTVKTVKGVEGTAPTNSSTCLDPLPALTKTERVALIACYLASKLPPARDTDTFATVKTDRPSKKGRRGGRKINEHPKGFDAQRAVRITRSLGLRGWGNSDEAMEAVLALMRSGLLSVSPMALRRTFNSIKGVKFPHSHALALSLAHTIDFPLLDFLGG</sequence>
<proteinExistence type="predicted"/>